<proteinExistence type="predicted"/>
<keyword evidence="3" id="KW-1185">Reference proteome</keyword>
<dbReference type="Pfam" id="PF14399">
    <property type="entry name" value="BtrH_N"/>
    <property type="match status" value="1"/>
</dbReference>
<name>A0A4U7JJJ3_9FIRM</name>
<feature type="domain" description="Butirosin biosynthesis protein H N-terminal" evidence="1">
    <location>
        <begin position="38"/>
        <end position="146"/>
    </location>
</feature>
<dbReference type="EMBL" id="CP061336">
    <property type="protein sequence ID" value="QNU66237.1"/>
    <property type="molecule type" value="Genomic_DNA"/>
</dbReference>
<gene>
    <name evidence="2" type="ORF">EHE19_015325</name>
</gene>
<organism evidence="2 3">
    <name type="scientific">Ruminiclostridium herbifermentans</name>
    <dbReference type="NCBI Taxonomy" id="2488810"/>
    <lineage>
        <taxon>Bacteria</taxon>
        <taxon>Bacillati</taxon>
        <taxon>Bacillota</taxon>
        <taxon>Clostridia</taxon>
        <taxon>Eubacteriales</taxon>
        <taxon>Oscillospiraceae</taxon>
        <taxon>Ruminiclostridium</taxon>
    </lineage>
</organism>
<dbReference type="KEGG" id="rher:EHE19_015325"/>
<evidence type="ECO:0000259" key="1">
    <source>
        <dbReference type="Pfam" id="PF14399"/>
    </source>
</evidence>
<evidence type="ECO:0000313" key="3">
    <source>
        <dbReference type="Proteomes" id="UP000306409"/>
    </source>
</evidence>
<dbReference type="OrthoDB" id="1737154at2"/>
<dbReference type="RefSeq" id="WP_137696981.1">
    <property type="nucleotide sequence ID" value="NZ_CP061336.1"/>
</dbReference>
<accession>A0A4U7JJJ3</accession>
<dbReference type="AlphaFoldDB" id="A0A4U7JJJ3"/>
<sequence>MSKVIEGLMPFNKFFYKSCLYNSFFSILEYYKINLLHILGYTDGYYHLSEKNQLEFNYIDALESSNEKEMLINLAVKAGLEVRIYDKQPDLTFINKEIALTHPVIAIIDCYYMPYRNDTYKKKHVLHPFLIKGYDEQEKVYYVIDQINDESLTYSDFKISYDDLKFGLKSYDTCEAEDFFYCLSSYSFNNNSNVDLLALKKYAIDIKKTYHQKIYQGLCEFNTYIEVFNVKSLVDNIDNVILQLNDIANFKLVEKHKLALLFEPPYKELNELNDKTLKCWKTFRRDLYMFYCSNKKNTSVLYDNLKNLLCDIYVQEKEYYDLFLQI</sequence>
<protein>
    <submittedName>
        <fullName evidence="2">BtrH N-terminal domain-containing protein</fullName>
    </submittedName>
</protein>
<reference evidence="2 3" key="1">
    <citation type="submission" date="2020-09" db="EMBL/GenBank/DDBJ databases">
        <title>Characterization and genome sequencing of Ruminiclostridium sp. nov. MA18.</title>
        <authorList>
            <person name="Rettenmaier R."/>
            <person name="Kowollik M.-L."/>
            <person name="Liebl W."/>
            <person name="Zverlov V."/>
        </authorList>
    </citation>
    <scope>NUCLEOTIDE SEQUENCE [LARGE SCALE GENOMIC DNA]</scope>
    <source>
        <strain evidence="2 3">MA18</strain>
    </source>
</reference>
<dbReference type="InterPro" id="IPR026935">
    <property type="entry name" value="BtrH_N"/>
</dbReference>
<dbReference type="Proteomes" id="UP000306409">
    <property type="component" value="Chromosome"/>
</dbReference>
<evidence type="ECO:0000313" key="2">
    <source>
        <dbReference type="EMBL" id="QNU66237.1"/>
    </source>
</evidence>